<organism evidence="1">
    <name type="scientific">uncultured marine thaumarchaeote AD1000_71_D06</name>
    <dbReference type="NCBI Taxonomy" id="1455937"/>
    <lineage>
        <taxon>Archaea</taxon>
        <taxon>Nitrososphaerota</taxon>
        <taxon>environmental samples</taxon>
    </lineage>
</organism>
<protein>
    <submittedName>
        <fullName evidence="1">Uncharacterized protein</fullName>
    </submittedName>
</protein>
<reference evidence="1" key="1">
    <citation type="journal article" date="2014" name="Genome Biol. Evol.">
        <title>Pangenome evidence for extensive interdomain horizontal transfer affecting lineage core and shell genes in uncultured planktonic thaumarchaeota and euryarchaeota.</title>
        <authorList>
            <person name="Deschamps P."/>
            <person name="Zivanovic Y."/>
            <person name="Moreira D."/>
            <person name="Rodriguez-Valera F."/>
            <person name="Lopez-Garcia P."/>
        </authorList>
    </citation>
    <scope>NUCLEOTIDE SEQUENCE</scope>
</reference>
<dbReference type="AlphaFoldDB" id="A0A075G2K1"/>
<evidence type="ECO:0000313" key="1">
    <source>
        <dbReference type="EMBL" id="AIE96022.1"/>
    </source>
</evidence>
<dbReference type="EMBL" id="KF900466">
    <property type="protein sequence ID" value="AIE96022.1"/>
    <property type="molecule type" value="Genomic_DNA"/>
</dbReference>
<accession>A0A075G2K1</accession>
<name>A0A075G2K1_9ARCH</name>
<proteinExistence type="predicted"/>
<sequence length="48" mass="5592">MKKEPYIAESFDDGTNFASKRMSVSKSEWLSKGRLLKMLKQKSISDFF</sequence>